<dbReference type="EMBL" id="CM056744">
    <property type="protein sequence ID" value="KAJ8665916.1"/>
    <property type="molecule type" value="Genomic_DNA"/>
</dbReference>
<reference evidence="1" key="1">
    <citation type="submission" date="2023-04" db="EMBL/GenBank/DDBJ databases">
        <title>A chromosome-level genome assembly of the parasitoid wasp Eretmocerus hayati.</title>
        <authorList>
            <person name="Zhong Y."/>
            <person name="Liu S."/>
            <person name="Liu Y."/>
        </authorList>
    </citation>
    <scope>NUCLEOTIDE SEQUENCE</scope>
    <source>
        <strain evidence="1">ZJU_SS_LIU_2023</strain>
    </source>
</reference>
<evidence type="ECO:0000313" key="1">
    <source>
        <dbReference type="EMBL" id="KAJ8665916.1"/>
    </source>
</evidence>
<keyword evidence="2" id="KW-1185">Reference proteome</keyword>
<proteinExistence type="predicted"/>
<evidence type="ECO:0000313" key="2">
    <source>
        <dbReference type="Proteomes" id="UP001239111"/>
    </source>
</evidence>
<gene>
    <name evidence="1" type="ORF">QAD02_007578</name>
</gene>
<comment type="caution">
    <text evidence="1">The sequence shown here is derived from an EMBL/GenBank/DDBJ whole genome shotgun (WGS) entry which is preliminary data.</text>
</comment>
<organism evidence="1 2">
    <name type="scientific">Eretmocerus hayati</name>
    <dbReference type="NCBI Taxonomy" id="131215"/>
    <lineage>
        <taxon>Eukaryota</taxon>
        <taxon>Metazoa</taxon>
        <taxon>Ecdysozoa</taxon>
        <taxon>Arthropoda</taxon>
        <taxon>Hexapoda</taxon>
        <taxon>Insecta</taxon>
        <taxon>Pterygota</taxon>
        <taxon>Neoptera</taxon>
        <taxon>Endopterygota</taxon>
        <taxon>Hymenoptera</taxon>
        <taxon>Apocrita</taxon>
        <taxon>Proctotrupomorpha</taxon>
        <taxon>Chalcidoidea</taxon>
        <taxon>Aphelinidae</taxon>
        <taxon>Aphelininae</taxon>
        <taxon>Eretmocerus</taxon>
    </lineage>
</organism>
<dbReference type="Proteomes" id="UP001239111">
    <property type="component" value="Chromosome 4"/>
</dbReference>
<name>A0ACC2N4C4_9HYME</name>
<sequence length="521" mass="59186">MLKSNRGRHRGLGPAWNGYQALRNPDTNVSKIEFALCLTCNVKFRKQSHKFLLQHRVVCDAKHGSKSQLQIDDEGCDSDGDDHEGEQEGENVESVCHRPVCSASNSLVESESTHPATIPQQPCSSPGQSVGRLAPPISVPAVNQVLITTNCVSSSANSNSHKKRRSNENPSSTQGMSVAEQNYLFLKVLARFGIDFNEAQSIHLKNFLEAIKCPYKIPSSKELTDEILPSASNKEFKARLIRNLSSLLLVQFHKIEIDDKDTDSYLVSVALDGNDHQLFVHCQKILVLDRVTFEDFCMKSVDMVYNQYKVFVTFIIHNTEFILERFDLTNINRSIFYIQSTDMLISRLTPEEVVFTVRGSSFEIPQRYYDAVENLNSDILQDNKSLSNAIMQIIRFAKAEATLSQSAENIIKEYLQPIHYLTIFFQPSCQDKYVDDFDRVKMLDALDSLTKSFTRLDSVSLYMERMGTFRGLFDPTTNYSTEKFWRLAMADHREFSSLAFSILKIPPNVVINNIDKIVKIL</sequence>
<accession>A0ACC2N4C4</accession>
<protein>
    <submittedName>
        <fullName evidence="1">Uncharacterized protein</fullName>
    </submittedName>
</protein>